<reference evidence="1 2" key="1">
    <citation type="submission" date="2021-06" db="EMBL/GenBank/DDBJ databases">
        <authorList>
            <person name="Kallberg Y."/>
            <person name="Tangrot J."/>
            <person name="Rosling A."/>
        </authorList>
    </citation>
    <scope>NUCLEOTIDE SEQUENCE [LARGE SCALE GENOMIC DNA]</scope>
    <source>
        <strain evidence="1 2">120-4 pot B 10/14</strain>
    </source>
</reference>
<gene>
    <name evidence="1" type="ORF">GMARGA_LOCUS38452</name>
</gene>
<organism evidence="1 2">
    <name type="scientific">Gigaspora margarita</name>
    <dbReference type="NCBI Taxonomy" id="4874"/>
    <lineage>
        <taxon>Eukaryota</taxon>
        <taxon>Fungi</taxon>
        <taxon>Fungi incertae sedis</taxon>
        <taxon>Mucoromycota</taxon>
        <taxon>Glomeromycotina</taxon>
        <taxon>Glomeromycetes</taxon>
        <taxon>Diversisporales</taxon>
        <taxon>Gigasporaceae</taxon>
        <taxon>Gigaspora</taxon>
    </lineage>
</organism>
<dbReference type="EMBL" id="CAJVQB010085940">
    <property type="protein sequence ID" value="CAG8847026.1"/>
    <property type="molecule type" value="Genomic_DNA"/>
</dbReference>
<dbReference type="PANTHER" id="PTHR46481">
    <property type="entry name" value="ZINC FINGER BED DOMAIN-CONTAINING PROTEIN 4"/>
    <property type="match status" value="1"/>
</dbReference>
<comment type="caution">
    <text evidence="1">The sequence shown here is derived from an EMBL/GenBank/DDBJ whole genome shotgun (WGS) entry which is preliminary data.</text>
</comment>
<sequence>MPRQKGTFWEEFEKVVENGKERWKCKKCNNSWVKNESRMQQHYKICVLDEATISTYQPINSLCITKEMQEELESLFARGIYSSGISFNITENCDIKAFFAKACPFFKLPTRQSLSNIHLFKEYNDMNIVIGQLLNEIQYFCLITDGWSNIRRDSIINYMIATPKPFFYKSVHTKENQHTAINIAEGIETIMHELDINKFVA</sequence>
<evidence type="ECO:0000313" key="1">
    <source>
        <dbReference type="EMBL" id="CAG8847026.1"/>
    </source>
</evidence>
<dbReference type="Proteomes" id="UP000789901">
    <property type="component" value="Unassembled WGS sequence"/>
</dbReference>
<dbReference type="InterPro" id="IPR052035">
    <property type="entry name" value="ZnF_BED_domain_contain"/>
</dbReference>
<keyword evidence="2" id="KW-1185">Reference proteome</keyword>
<protein>
    <submittedName>
        <fullName evidence="1">41218_t:CDS:1</fullName>
    </submittedName>
</protein>
<accession>A0ABN7X374</accession>
<dbReference type="PANTHER" id="PTHR46481:SF7">
    <property type="entry name" value="ZINC FINGER BED DOMAIN-CONTAINING PROTEIN RICESLEEPER 2-LIKE"/>
    <property type="match status" value="1"/>
</dbReference>
<name>A0ABN7X374_GIGMA</name>
<feature type="non-terminal residue" evidence="1">
    <location>
        <position position="201"/>
    </location>
</feature>
<evidence type="ECO:0000313" key="2">
    <source>
        <dbReference type="Proteomes" id="UP000789901"/>
    </source>
</evidence>
<proteinExistence type="predicted"/>